<protein>
    <submittedName>
        <fullName evidence="2">Succinate dehydrogenase iron-sulfur protein</fullName>
        <ecNumber evidence="2">1.3.5.1</ecNumber>
    </submittedName>
</protein>
<evidence type="ECO:0000313" key="2">
    <source>
        <dbReference type="EMBL" id="CAA9443080.1"/>
    </source>
</evidence>
<organism evidence="2">
    <name type="scientific">uncultured Rubrobacteraceae bacterium</name>
    <dbReference type="NCBI Taxonomy" id="349277"/>
    <lineage>
        <taxon>Bacteria</taxon>
        <taxon>Bacillati</taxon>
        <taxon>Actinomycetota</taxon>
        <taxon>Rubrobacteria</taxon>
        <taxon>Rubrobacterales</taxon>
        <taxon>Rubrobacteraceae</taxon>
        <taxon>environmental samples</taxon>
    </lineage>
</organism>
<keyword evidence="2" id="KW-0560">Oxidoreductase</keyword>
<feature type="compositionally biased region" description="Basic and acidic residues" evidence="1">
    <location>
        <begin position="35"/>
        <end position="53"/>
    </location>
</feature>
<dbReference type="EMBL" id="CADCVF010000003">
    <property type="protein sequence ID" value="CAA9443080.1"/>
    <property type="molecule type" value="Genomic_DNA"/>
</dbReference>
<reference evidence="2" key="1">
    <citation type="submission" date="2020-02" db="EMBL/GenBank/DDBJ databases">
        <authorList>
            <person name="Meier V. D."/>
        </authorList>
    </citation>
    <scope>NUCLEOTIDE SEQUENCE</scope>
    <source>
        <strain evidence="2">AVDCRST_MAG58</strain>
    </source>
</reference>
<proteinExistence type="predicted"/>
<feature type="non-terminal residue" evidence="2">
    <location>
        <position position="270"/>
    </location>
</feature>
<dbReference type="AlphaFoldDB" id="A0A6J4QF39"/>
<dbReference type="EC" id="1.3.5.1" evidence="2"/>
<sequence>ERRQRQQPWGSDLEGPLPCTGRGSWQEWQDGEAEDLPRRRGRRGGDRVRDTAGRGHGRPRRRTGDTGPAGPRPGGALELQGGPLRLVQRGDQRQAQAALQDARRGIRWGRDTRRSHAGLPRHKGSGLRRILELRGVQRHQTFPEQRAGALHHVRGGCRAPLRTEEVHRVLYVPGRLPRLEDPPQAPRVRGTALLRQKPVAGDAPDGRSRPAGRPQGGQRPRVLQHNQVLHRGMPGRYPHHRQLHHPPQGACRRRVLRPGKVADAQDKRKL</sequence>
<gene>
    <name evidence="2" type="ORF">AVDCRST_MAG58-138</name>
</gene>
<feature type="non-terminal residue" evidence="2">
    <location>
        <position position="1"/>
    </location>
</feature>
<name>A0A6J4QF39_9ACTN</name>
<evidence type="ECO:0000256" key="1">
    <source>
        <dbReference type="SAM" id="MobiDB-lite"/>
    </source>
</evidence>
<accession>A0A6J4QF39</accession>
<dbReference type="GO" id="GO:0008177">
    <property type="term" value="F:succinate dehydrogenase (quinone) activity"/>
    <property type="evidence" value="ECO:0007669"/>
    <property type="project" value="UniProtKB-EC"/>
</dbReference>
<feature type="region of interest" description="Disordered" evidence="1">
    <location>
        <begin position="1"/>
        <end position="80"/>
    </location>
</feature>
<feature type="region of interest" description="Disordered" evidence="1">
    <location>
        <begin position="180"/>
        <end position="270"/>
    </location>
</feature>